<sequence length="304" mass="33852">MGRLATQLAALATDAENVPPSEKLPNVSFIDALLPRRCADLESPRKERKPLDPNLGRRTAVTYYDIKKDGKGKSSIVAHRSPAPSTHGGNGKEEEKNGKKGSNGEKVKKGGKNDAKAKKKDAKKDGGGNNDKNPNFREWTAEEDTELKKLMAEGNTLKQIAKEMKRGQAQIKKRWAEIGDTAKVEGVDLKNTESHAEEHKHASKKEKKAAKKAAEAAASHHAAEKKDTKPDRNDGEARFTLHEWQTLTEDSIFSLGELQYLSELAMRDQSQNWERIAGKFYDKTGRRVHAHDIRDKFVQMCSFG</sequence>
<dbReference type="Pfam" id="PF13921">
    <property type="entry name" value="Myb_DNA-bind_6"/>
    <property type="match status" value="1"/>
</dbReference>
<evidence type="ECO:0000256" key="1">
    <source>
        <dbReference type="SAM" id="MobiDB-lite"/>
    </source>
</evidence>
<evidence type="ECO:0000313" key="3">
    <source>
        <dbReference type="Proteomes" id="UP001168146"/>
    </source>
</evidence>
<feature type="compositionally biased region" description="Basic and acidic residues" evidence="1">
    <location>
        <begin position="90"/>
        <end position="126"/>
    </location>
</feature>
<name>A0AAN6FSY2_9PEZI</name>
<feature type="compositionally biased region" description="Basic and acidic residues" evidence="1">
    <location>
        <begin position="38"/>
        <end position="51"/>
    </location>
</feature>
<organism evidence="2 3">
    <name type="scientific">Friedmanniomyces endolithicus</name>
    <dbReference type="NCBI Taxonomy" id="329885"/>
    <lineage>
        <taxon>Eukaryota</taxon>
        <taxon>Fungi</taxon>
        <taxon>Dikarya</taxon>
        <taxon>Ascomycota</taxon>
        <taxon>Pezizomycotina</taxon>
        <taxon>Dothideomycetes</taxon>
        <taxon>Dothideomycetidae</taxon>
        <taxon>Mycosphaerellales</taxon>
        <taxon>Teratosphaeriaceae</taxon>
        <taxon>Friedmanniomyces</taxon>
    </lineage>
</organism>
<feature type="compositionally biased region" description="Basic and acidic residues" evidence="1">
    <location>
        <begin position="186"/>
        <end position="200"/>
    </location>
</feature>
<dbReference type="CDD" id="cd00167">
    <property type="entry name" value="SANT"/>
    <property type="match status" value="1"/>
</dbReference>
<proteinExistence type="predicted"/>
<feature type="compositionally biased region" description="Basic residues" evidence="1">
    <location>
        <begin position="201"/>
        <end position="211"/>
    </location>
</feature>
<dbReference type="InterPro" id="IPR001005">
    <property type="entry name" value="SANT/Myb"/>
</dbReference>
<evidence type="ECO:0000313" key="2">
    <source>
        <dbReference type="EMBL" id="KAK0323545.1"/>
    </source>
</evidence>
<dbReference type="EMBL" id="JASUXU010000012">
    <property type="protein sequence ID" value="KAK0323545.1"/>
    <property type="molecule type" value="Genomic_DNA"/>
</dbReference>
<comment type="caution">
    <text evidence="2">The sequence shown here is derived from an EMBL/GenBank/DDBJ whole genome shotgun (WGS) entry which is preliminary data.</text>
</comment>
<accession>A0AAN6FSY2</accession>
<feature type="region of interest" description="Disordered" evidence="1">
    <location>
        <begin position="38"/>
        <end position="144"/>
    </location>
</feature>
<dbReference type="Gene3D" id="1.10.10.60">
    <property type="entry name" value="Homeodomain-like"/>
    <property type="match status" value="1"/>
</dbReference>
<dbReference type="Proteomes" id="UP001168146">
    <property type="component" value="Unassembled WGS sequence"/>
</dbReference>
<reference evidence="2" key="1">
    <citation type="submission" date="2021-12" db="EMBL/GenBank/DDBJ databases">
        <title>Black yeast isolated from Biological Soil Crust.</title>
        <authorList>
            <person name="Kurbessoian T."/>
        </authorList>
    </citation>
    <scope>NUCLEOTIDE SEQUENCE</scope>
    <source>
        <strain evidence="2">CCFEE 5208</strain>
    </source>
</reference>
<feature type="region of interest" description="Disordered" evidence="1">
    <location>
        <begin position="186"/>
        <end position="234"/>
    </location>
</feature>
<feature type="compositionally biased region" description="Basic and acidic residues" evidence="1">
    <location>
        <begin position="221"/>
        <end position="234"/>
    </location>
</feature>
<protein>
    <recommendedName>
        <fullName evidence="4">Myb-like domain-containing protein</fullName>
    </recommendedName>
</protein>
<dbReference type="AlphaFoldDB" id="A0AAN6FSY2"/>
<gene>
    <name evidence="2" type="ORF">LTR82_005292</name>
</gene>
<evidence type="ECO:0008006" key="4">
    <source>
        <dbReference type="Google" id="ProtNLM"/>
    </source>
</evidence>